<proteinExistence type="predicted"/>
<evidence type="ECO:0000313" key="3">
    <source>
        <dbReference type="EMBL" id="NNT71190.1"/>
    </source>
</evidence>
<keyword evidence="4" id="KW-1185">Reference proteome</keyword>
<accession>A0A7Y3VY08</accession>
<dbReference type="InterPro" id="IPR032812">
    <property type="entry name" value="SbsA_Ig"/>
</dbReference>
<organism evidence="3 4">
    <name type="scientific">Flavobacterium rivulicola</name>
    <dbReference type="NCBI Taxonomy" id="2732161"/>
    <lineage>
        <taxon>Bacteria</taxon>
        <taxon>Pseudomonadati</taxon>
        <taxon>Bacteroidota</taxon>
        <taxon>Flavobacteriia</taxon>
        <taxon>Flavobacteriales</taxon>
        <taxon>Flavobacteriaceae</taxon>
        <taxon>Flavobacterium</taxon>
    </lineage>
</organism>
<protein>
    <submittedName>
        <fullName evidence="3">Ig-like domain-containing protein</fullName>
    </submittedName>
</protein>
<comment type="caution">
    <text evidence="3">The sequence shown here is derived from an EMBL/GenBank/DDBJ whole genome shotgun (WGS) entry which is preliminary data.</text>
</comment>
<dbReference type="AlphaFoldDB" id="A0A7Y3VY08"/>
<evidence type="ECO:0000259" key="2">
    <source>
        <dbReference type="Pfam" id="PF13205"/>
    </source>
</evidence>
<keyword evidence="1" id="KW-0732">Signal</keyword>
<gene>
    <name evidence="3" type="ORF">HKT18_03075</name>
</gene>
<evidence type="ECO:0000256" key="1">
    <source>
        <dbReference type="ARBA" id="ARBA00022729"/>
    </source>
</evidence>
<evidence type="ECO:0000313" key="4">
    <source>
        <dbReference type="Proteomes" id="UP000536509"/>
    </source>
</evidence>
<dbReference type="PROSITE" id="PS51257">
    <property type="entry name" value="PROKAR_LIPOPROTEIN"/>
    <property type="match status" value="1"/>
</dbReference>
<name>A0A7Y3VY08_9FLAO</name>
<dbReference type="Pfam" id="PF13205">
    <property type="entry name" value="Big_5"/>
    <property type="match status" value="1"/>
</dbReference>
<dbReference type="RefSeq" id="WP_171221380.1">
    <property type="nucleotide sequence ID" value="NZ_CP121446.1"/>
</dbReference>
<reference evidence="3 4" key="1">
    <citation type="submission" date="2020-05" db="EMBL/GenBank/DDBJ databases">
        <title>Draft genome of Flavobacterium sp. IMCC34852.</title>
        <authorList>
            <person name="Song J."/>
            <person name="Cho J.-C."/>
        </authorList>
    </citation>
    <scope>NUCLEOTIDE SEQUENCE [LARGE SCALE GENOMIC DNA]</scope>
    <source>
        <strain evidence="3 4">IMCC34852</strain>
    </source>
</reference>
<dbReference type="Proteomes" id="UP000536509">
    <property type="component" value="Unassembled WGS sequence"/>
</dbReference>
<sequence>MPKYNFKYFSLLLLLVIIGCAKRGSITGGDKDSIAPVLKSSLPKNFSTNFNGKEIKLVFDEYVKLKNANKQLIISPPMKNQPEILPYTASKTLTIKIKDTLQPNTTYSFNFGQSIEDNNEGNPYSQFKYVFSTGSFIDSLALSVKVKDALEKKTDNFVSVMLYEINEQFNDSTIYKETPRYITNTLDSLEVVKLENLKSGKYLLVALKDNGNNKYNPKSDKIGFQKQYITIPNDTIFEVELFKEVLPFKALKPSLAAKSRLLMGYEGQPRNTKATLKNGAETIPTLVTQMPKKDSLQIWFKPVKADSLQLNVEKDSFKQDFIVKINAAKADTLTINPDFNGSLPLRERFSMSSSIPLVQFDQSKISIINKDSVAVDFTTEYDEFNQKFYLDFKKEPLERYTIKAMPGALIDFYDHKNDTLSYKINTKNLSDYGNLRVVLENVKKFPVIVQLTDKEGKVKYSEFTETATINFDAIEPALYTLRIIYDDNKNKVWDTGSYMEKRQTEEVIYFPKEIDVRANWDVEQPFSLSVIK</sequence>
<feature type="domain" description="SbsA Ig-like" evidence="2">
    <location>
        <begin position="32"/>
        <end position="133"/>
    </location>
</feature>
<dbReference type="EMBL" id="JABEVX010000001">
    <property type="protein sequence ID" value="NNT71190.1"/>
    <property type="molecule type" value="Genomic_DNA"/>
</dbReference>